<feature type="transmembrane region" description="Helical" evidence="5">
    <location>
        <begin position="12"/>
        <end position="34"/>
    </location>
</feature>
<sequence length="130" mass="14056">MENQPIAKGRLYTSYGLQGLLTVMFLMGAANNLLQTETAVKGATDFGYPAESVLFLGIILLISTILYAYPKTTILGAILLTAWLGGAVATHIIHKDAVSMSLPAVFFGVLVWVSIWLRDGQLQGLFPLKN</sequence>
<evidence type="ECO:0000256" key="1">
    <source>
        <dbReference type="ARBA" id="ARBA00004141"/>
    </source>
</evidence>
<dbReference type="Pfam" id="PF13564">
    <property type="entry name" value="DoxX_2"/>
    <property type="match status" value="1"/>
</dbReference>
<reference evidence="6" key="2">
    <citation type="submission" date="2020-09" db="EMBL/GenBank/DDBJ databases">
        <authorList>
            <person name="Sun Q."/>
            <person name="Zhou Y."/>
        </authorList>
    </citation>
    <scope>NUCLEOTIDE SEQUENCE</scope>
    <source>
        <strain evidence="6">CGMCC 1.15958</strain>
    </source>
</reference>
<evidence type="ECO:0000256" key="5">
    <source>
        <dbReference type="SAM" id="Phobius"/>
    </source>
</evidence>
<organism evidence="6 7">
    <name type="scientific">Emticicia aquatilis</name>
    <dbReference type="NCBI Taxonomy" id="1537369"/>
    <lineage>
        <taxon>Bacteria</taxon>
        <taxon>Pseudomonadati</taxon>
        <taxon>Bacteroidota</taxon>
        <taxon>Cytophagia</taxon>
        <taxon>Cytophagales</taxon>
        <taxon>Leadbetterellaceae</taxon>
        <taxon>Emticicia</taxon>
    </lineage>
</organism>
<evidence type="ECO:0000256" key="4">
    <source>
        <dbReference type="ARBA" id="ARBA00023136"/>
    </source>
</evidence>
<name>A0A916Z097_9BACT</name>
<dbReference type="EMBL" id="BMKK01000008">
    <property type="protein sequence ID" value="GGD69336.1"/>
    <property type="molecule type" value="Genomic_DNA"/>
</dbReference>
<dbReference type="InterPro" id="IPR032808">
    <property type="entry name" value="DoxX"/>
</dbReference>
<comment type="caution">
    <text evidence="6">The sequence shown here is derived from an EMBL/GenBank/DDBJ whole genome shotgun (WGS) entry which is preliminary data.</text>
</comment>
<evidence type="ECO:0000313" key="7">
    <source>
        <dbReference type="Proteomes" id="UP000609064"/>
    </source>
</evidence>
<feature type="transmembrane region" description="Helical" evidence="5">
    <location>
        <begin position="100"/>
        <end position="117"/>
    </location>
</feature>
<evidence type="ECO:0000313" key="6">
    <source>
        <dbReference type="EMBL" id="GGD69336.1"/>
    </source>
</evidence>
<feature type="transmembrane region" description="Helical" evidence="5">
    <location>
        <begin position="46"/>
        <end position="67"/>
    </location>
</feature>
<comment type="subcellular location">
    <subcellularLocation>
        <location evidence="1">Membrane</location>
        <topology evidence="1">Multi-pass membrane protein</topology>
    </subcellularLocation>
</comment>
<proteinExistence type="predicted"/>
<keyword evidence="4 5" id="KW-0472">Membrane</keyword>
<keyword evidence="2 5" id="KW-0812">Transmembrane</keyword>
<dbReference type="Proteomes" id="UP000609064">
    <property type="component" value="Unassembled WGS sequence"/>
</dbReference>
<dbReference type="AlphaFoldDB" id="A0A916Z097"/>
<reference evidence="6" key="1">
    <citation type="journal article" date="2014" name="Int. J. Syst. Evol. Microbiol.">
        <title>Complete genome sequence of Corynebacterium casei LMG S-19264T (=DSM 44701T), isolated from a smear-ripened cheese.</title>
        <authorList>
            <consortium name="US DOE Joint Genome Institute (JGI-PGF)"/>
            <person name="Walter F."/>
            <person name="Albersmeier A."/>
            <person name="Kalinowski J."/>
            <person name="Ruckert C."/>
        </authorList>
    </citation>
    <scope>NUCLEOTIDE SEQUENCE</scope>
    <source>
        <strain evidence="6">CGMCC 1.15958</strain>
    </source>
</reference>
<protein>
    <submittedName>
        <fullName evidence="6">Membrane protein</fullName>
    </submittedName>
</protein>
<dbReference type="GO" id="GO:0016020">
    <property type="term" value="C:membrane"/>
    <property type="evidence" value="ECO:0007669"/>
    <property type="project" value="UniProtKB-SubCell"/>
</dbReference>
<feature type="transmembrane region" description="Helical" evidence="5">
    <location>
        <begin position="74"/>
        <end position="94"/>
    </location>
</feature>
<evidence type="ECO:0000256" key="2">
    <source>
        <dbReference type="ARBA" id="ARBA00022692"/>
    </source>
</evidence>
<gene>
    <name evidence="6" type="ORF">GCM10011514_36800</name>
</gene>
<dbReference type="RefSeq" id="WP_188768110.1">
    <property type="nucleotide sequence ID" value="NZ_BMKK01000008.1"/>
</dbReference>
<keyword evidence="3 5" id="KW-1133">Transmembrane helix</keyword>
<accession>A0A916Z097</accession>
<evidence type="ECO:0000256" key="3">
    <source>
        <dbReference type="ARBA" id="ARBA00022989"/>
    </source>
</evidence>
<keyword evidence="7" id="KW-1185">Reference proteome</keyword>